<name>A0A8J3S224_PLARO</name>
<accession>A0A8J3S224</accession>
<dbReference type="Proteomes" id="UP000655044">
    <property type="component" value="Unassembled WGS sequence"/>
</dbReference>
<comment type="caution">
    <text evidence="3">The sequence shown here is derived from an EMBL/GenBank/DDBJ whole genome shotgun (WGS) entry which is preliminary data.</text>
</comment>
<dbReference type="RefSeq" id="WP_068923534.1">
    <property type="nucleotide sequence ID" value="NZ_BMQP01000018.1"/>
</dbReference>
<protein>
    <submittedName>
        <fullName evidence="3">Uncharacterized protein</fullName>
    </submittedName>
</protein>
<keyword evidence="2" id="KW-0472">Membrane</keyword>
<evidence type="ECO:0000256" key="1">
    <source>
        <dbReference type="SAM" id="MobiDB-lite"/>
    </source>
</evidence>
<evidence type="ECO:0000256" key="2">
    <source>
        <dbReference type="SAM" id="Phobius"/>
    </source>
</evidence>
<keyword evidence="2" id="KW-1133">Transmembrane helix</keyword>
<gene>
    <name evidence="3" type="ORF">Pro02_46350</name>
</gene>
<dbReference type="AlphaFoldDB" id="A0A8J3S224"/>
<keyword evidence="2" id="KW-0812">Transmembrane</keyword>
<feature type="transmembrane region" description="Helical" evidence="2">
    <location>
        <begin position="18"/>
        <end position="37"/>
    </location>
</feature>
<evidence type="ECO:0000313" key="4">
    <source>
        <dbReference type="Proteomes" id="UP000655044"/>
    </source>
</evidence>
<feature type="region of interest" description="Disordered" evidence="1">
    <location>
        <begin position="84"/>
        <end position="213"/>
    </location>
</feature>
<dbReference type="EMBL" id="BOOI01000044">
    <property type="protein sequence ID" value="GIH86227.1"/>
    <property type="molecule type" value="Genomic_DNA"/>
</dbReference>
<keyword evidence="4" id="KW-1185">Reference proteome</keyword>
<feature type="compositionally biased region" description="Basic and acidic residues" evidence="1">
    <location>
        <begin position="174"/>
        <end position="186"/>
    </location>
</feature>
<proteinExistence type="predicted"/>
<reference evidence="3" key="1">
    <citation type="submission" date="2021-01" db="EMBL/GenBank/DDBJ databases">
        <title>Whole genome shotgun sequence of Planobispora rosea NBRC 15558.</title>
        <authorList>
            <person name="Komaki H."/>
            <person name="Tamura T."/>
        </authorList>
    </citation>
    <scope>NUCLEOTIDE SEQUENCE</scope>
    <source>
        <strain evidence="3">NBRC 15558</strain>
    </source>
</reference>
<sequence length="251" mass="26095">MPYGNESNETRAHDWRPYLTAGAALAATAVVIAAFAVDSGRYGSAGSAMAPPAAAGLLERPAPRATGLPALPLLPQLASAVPAAVAAEPPPGPEPRKPSGRSGLPVLPSGHGTDVRAPAVQNGGRQGVDRRPGQAAGRDDDRPATRAGRAGHSERPGRNRAAARSGHRSQTARPAKDTARPAETGRRPSGGTHETTGRPARPSRPDRSTSCARIPLTDVRYPYCGTSWSTSEGRGLVETILRFVAPRRGQR</sequence>
<evidence type="ECO:0000313" key="3">
    <source>
        <dbReference type="EMBL" id="GIH86227.1"/>
    </source>
</evidence>
<organism evidence="3 4">
    <name type="scientific">Planobispora rosea</name>
    <dbReference type="NCBI Taxonomy" id="35762"/>
    <lineage>
        <taxon>Bacteria</taxon>
        <taxon>Bacillati</taxon>
        <taxon>Actinomycetota</taxon>
        <taxon>Actinomycetes</taxon>
        <taxon>Streptosporangiales</taxon>
        <taxon>Streptosporangiaceae</taxon>
        <taxon>Planobispora</taxon>
    </lineage>
</organism>
<feature type="compositionally biased region" description="Basic and acidic residues" evidence="1">
    <location>
        <begin position="127"/>
        <end position="144"/>
    </location>
</feature>